<gene>
    <name evidence="1" type="ORF">HKK74_26955</name>
</gene>
<dbReference type="EMBL" id="JABVEC010000023">
    <property type="protein sequence ID" value="MBC6469108.1"/>
    <property type="molecule type" value="Genomic_DNA"/>
</dbReference>
<proteinExistence type="predicted"/>
<name>A0ABR7LXK2_9ACTN</name>
<protein>
    <recommendedName>
        <fullName evidence="3">Halobacterial output domain-containing protein</fullName>
    </recommendedName>
</protein>
<dbReference type="RefSeq" id="WP_187246145.1">
    <property type="nucleotide sequence ID" value="NZ_BAAAOK010000037.1"/>
</dbReference>
<dbReference type="Proteomes" id="UP000805614">
    <property type="component" value="Unassembled WGS sequence"/>
</dbReference>
<reference evidence="1 2" key="1">
    <citation type="submission" date="2020-06" db="EMBL/GenBank/DDBJ databases">
        <title>Actinomadura xiongansis sp. nov., isolated from soil of Baiyangdian.</title>
        <authorList>
            <person name="Zhang X."/>
        </authorList>
    </citation>
    <scope>NUCLEOTIDE SEQUENCE [LARGE SCALE GENOMIC DNA]</scope>
    <source>
        <strain evidence="1 2">HBUM206468</strain>
    </source>
</reference>
<keyword evidence="2" id="KW-1185">Reference proteome</keyword>
<evidence type="ECO:0008006" key="3">
    <source>
        <dbReference type="Google" id="ProtNLM"/>
    </source>
</evidence>
<evidence type="ECO:0000313" key="1">
    <source>
        <dbReference type="EMBL" id="MBC6469108.1"/>
    </source>
</evidence>
<sequence length="50" mass="5420">MSEQLADPLRTFPTSDPQVRRAVFGGVGLVTYAFDDATETVTVTDVTWTG</sequence>
<accession>A0ABR7LXK2</accession>
<comment type="caution">
    <text evidence="1">The sequence shown here is derived from an EMBL/GenBank/DDBJ whole genome shotgun (WGS) entry which is preliminary data.</text>
</comment>
<organism evidence="1 2">
    <name type="scientific">Actinomadura alba</name>
    <dbReference type="NCBI Taxonomy" id="406431"/>
    <lineage>
        <taxon>Bacteria</taxon>
        <taxon>Bacillati</taxon>
        <taxon>Actinomycetota</taxon>
        <taxon>Actinomycetes</taxon>
        <taxon>Streptosporangiales</taxon>
        <taxon>Thermomonosporaceae</taxon>
        <taxon>Actinomadura</taxon>
    </lineage>
</organism>
<evidence type="ECO:0000313" key="2">
    <source>
        <dbReference type="Proteomes" id="UP000805614"/>
    </source>
</evidence>